<keyword evidence="3" id="KW-1185">Reference proteome</keyword>
<evidence type="ECO:0000313" key="2">
    <source>
        <dbReference type="EMBL" id="QCU90321.1"/>
    </source>
</evidence>
<dbReference type="Proteomes" id="UP000304864">
    <property type="component" value="Chromosome"/>
</dbReference>
<dbReference type="PROSITE" id="PS50801">
    <property type="entry name" value="STAS"/>
    <property type="match status" value="1"/>
</dbReference>
<gene>
    <name evidence="2" type="ORF">FE785_06605</name>
</gene>
<accession>A0A4P9K666</accession>
<dbReference type="KEGG" id="thig:FE785_06605"/>
<sequence>MALKSNYADQTLTIHLASSFEVSQYEEFKRLCAEYYEPENRFVIDFKKTLYMDSSALGMLLLLREQTGGDRSKVKLININDTVYRILQVAQFNKLFSMQRLNEES</sequence>
<dbReference type="EMBL" id="CP040602">
    <property type="protein sequence ID" value="QCU90321.1"/>
    <property type="molecule type" value="Genomic_DNA"/>
</dbReference>
<dbReference type="InterPro" id="IPR036513">
    <property type="entry name" value="STAS_dom_sf"/>
</dbReference>
<protein>
    <submittedName>
        <fullName evidence="2">STAS domain-containing protein</fullName>
    </submittedName>
</protein>
<dbReference type="Pfam" id="PF01740">
    <property type="entry name" value="STAS"/>
    <property type="match status" value="1"/>
</dbReference>
<dbReference type="SUPFAM" id="SSF52091">
    <property type="entry name" value="SpoIIaa-like"/>
    <property type="match status" value="1"/>
</dbReference>
<organism evidence="2 3">
    <name type="scientific">Thiomicrorhabdus sediminis</name>
    <dbReference type="NCBI Taxonomy" id="2580412"/>
    <lineage>
        <taxon>Bacteria</taxon>
        <taxon>Pseudomonadati</taxon>
        <taxon>Pseudomonadota</taxon>
        <taxon>Gammaproteobacteria</taxon>
        <taxon>Thiotrichales</taxon>
        <taxon>Piscirickettsiaceae</taxon>
        <taxon>Thiomicrorhabdus</taxon>
    </lineage>
</organism>
<evidence type="ECO:0000313" key="3">
    <source>
        <dbReference type="Proteomes" id="UP000304864"/>
    </source>
</evidence>
<reference evidence="2 3" key="1">
    <citation type="submission" date="2019-05" db="EMBL/GenBank/DDBJ databases">
        <title>Thiomicrorhabdus sediminis sp. nov, a novel sulfur-oxidizing bacterium isolated from coastal sediment.</title>
        <authorList>
            <person name="Liu X."/>
        </authorList>
    </citation>
    <scope>NUCLEOTIDE SEQUENCE [LARGE SCALE GENOMIC DNA]</scope>
    <source>
        <strain evidence="2 3">G1</strain>
    </source>
</reference>
<dbReference type="GO" id="GO:0043856">
    <property type="term" value="F:anti-sigma factor antagonist activity"/>
    <property type="evidence" value="ECO:0007669"/>
    <property type="project" value="TreeGrafter"/>
</dbReference>
<proteinExistence type="predicted"/>
<dbReference type="InterPro" id="IPR002645">
    <property type="entry name" value="STAS_dom"/>
</dbReference>
<evidence type="ECO:0000259" key="1">
    <source>
        <dbReference type="PROSITE" id="PS50801"/>
    </source>
</evidence>
<dbReference type="CDD" id="cd07043">
    <property type="entry name" value="STAS_anti-anti-sigma_factors"/>
    <property type="match status" value="1"/>
</dbReference>
<dbReference type="RefSeq" id="WP_138564996.1">
    <property type="nucleotide sequence ID" value="NZ_CP040602.1"/>
</dbReference>
<dbReference type="Gene3D" id="3.30.750.24">
    <property type="entry name" value="STAS domain"/>
    <property type="match status" value="1"/>
</dbReference>
<dbReference type="AlphaFoldDB" id="A0A4P9K666"/>
<name>A0A4P9K666_9GAMM</name>
<feature type="domain" description="STAS" evidence="1">
    <location>
        <begin position="1"/>
        <end position="105"/>
    </location>
</feature>
<dbReference type="PANTHER" id="PTHR33495:SF15">
    <property type="entry name" value="STAS DOMAIN-CONTAINING PROTEIN"/>
    <property type="match status" value="1"/>
</dbReference>
<dbReference type="OrthoDB" id="278639at2"/>
<dbReference type="PANTHER" id="PTHR33495">
    <property type="entry name" value="ANTI-SIGMA FACTOR ANTAGONIST TM_1081-RELATED-RELATED"/>
    <property type="match status" value="1"/>
</dbReference>